<dbReference type="PANTHER" id="PTHR44086">
    <property type="entry name" value="THIOSULFATE SULFURTRANSFERASE RDL2, MITOCHONDRIAL-RELATED"/>
    <property type="match status" value="1"/>
</dbReference>
<organism evidence="2 3">
    <name type="scientific">Labedaea rhizosphaerae</name>
    <dbReference type="NCBI Taxonomy" id="598644"/>
    <lineage>
        <taxon>Bacteria</taxon>
        <taxon>Bacillati</taxon>
        <taxon>Actinomycetota</taxon>
        <taxon>Actinomycetes</taxon>
        <taxon>Pseudonocardiales</taxon>
        <taxon>Pseudonocardiaceae</taxon>
        <taxon>Labedaea</taxon>
    </lineage>
</organism>
<accession>A0A4R6SCG4</accession>
<dbReference type="Gene3D" id="3.40.250.10">
    <property type="entry name" value="Rhodanese-like domain"/>
    <property type="match status" value="1"/>
</dbReference>
<gene>
    <name evidence="2" type="ORF">EV186_104633</name>
</gene>
<keyword evidence="2" id="KW-0808">Transferase</keyword>
<proteinExistence type="predicted"/>
<protein>
    <submittedName>
        <fullName evidence="2">Rhodanese-related sulfurtransferase</fullName>
    </submittedName>
</protein>
<keyword evidence="3" id="KW-1185">Reference proteome</keyword>
<feature type="domain" description="Rhodanese" evidence="1">
    <location>
        <begin position="28"/>
        <end position="129"/>
    </location>
</feature>
<comment type="caution">
    <text evidence="2">The sequence shown here is derived from an EMBL/GenBank/DDBJ whole genome shotgun (WGS) entry which is preliminary data.</text>
</comment>
<dbReference type="GO" id="GO:0004792">
    <property type="term" value="F:thiosulfate-cyanide sulfurtransferase activity"/>
    <property type="evidence" value="ECO:0007669"/>
    <property type="project" value="TreeGrafter"/>
</dbReference>
<sequence length="134" mass="15024">MTATIERLLDNARAHITRYTPQEAADAMRRGAVLVDLRPTEFRWRNGEIPGAVAVSRHVLEWRLDVTGPWRLKELRPDDLDQEIILICNEGYTSSLAAHQVTEELGLTRVRDVVGGFAGWRSAGFPSVTRLTGD</sequence>
<dbReference type="Pfam" id="PF00581">
    <property type="entry name" value="Rhodanese"/>
    <property type="match status" value="1"/>
</dbReference>
<evidence type="ECO:0000313" key="3">
    <source>
        <dbReference type="Proteomes" id="UP000295444"/>
    </source>
</evidence>
<dbReference type="PANTHER" id="PTHR44086:SF10">
    <property type="entry name" value="THIOSULFATE SULFURTRANSFERASE_RHODANESE-LIKE DOMAIN-CONTAINING PROTEIN 3"/>
    <property type="match status" value="1"/>
</dbReference>
<dbReference type="InterPro" id="IPR036873">
    <property type="entry name" value="Rhodanese-like_dom_sf"/>
</dbReference>
<dbReference type="AlphaFoldDB" id="A0A4R6SCG4"/>
<dbReference type="SMART" id="SM00450">
    <property type="entry name" value="RHOD"/>
    <property type="match status" value="1"/>
</dbReference>
<dbReference type="RefSeq" id="WP_243754269.1">
    <property type="nucleotide sequence ID" value="NZ_SNXZ01000004.1"/>
</dbReference>
<name>A0A4R6SCG4_LABRH</name>
<dbReference type="SUPFAM" id="SSF52821">
    <property type="entry name" value="Rhodanese/Cell cycle control phosphatase"/>
    <property type="match status" value="1"/>
</dbReference>
<dbReference type="PROSITE" id="PS50206">
    <property type="entry name" value="RHODANESE_3"/>
    <property type="match status" value="1"/>
</dbReference>
<dbReference type="Proteomes" id="UP000295444">
    <property type="component" value="Unassembled WGS sequence"/>
</dbReference>
<dbReference type="InterPro" id="IPR001763">
    <property type="entry name" value="Rhodanese-like_dom"/>
</dbReference>
<reference evidence="2 3" key="1">
    <citation type="submission" date="2019-03" db="EMBL/GenBank/DDBJ databases">
        <title>Genomic Encyclopedia of Type Strains, Phase IV (KMG-IV): sequencing the most valuable type-strain genomes for metagenomic binning, comparative biology and taxonomic classification.</title>
        <authorList>
            <person name="Goeker M."/>
        </authorList>
    </citation>
    <scope>NUCLEOTIDE SEQUENCE [LARGE SCALE GENOMIC DNA]</scope>
    <source>
        <strain evidence="2 3">DSM 45361</strain>
    </source>
</reference>
<evidence type="ECO:0000259" key="1">
    <source>
        <dbReference type="PROSITE" id="PS50206"/>
    </source>
</evidence>
<dbReference type="EMBL" id="SNXZ01000004">
    <property type="protein sequence ID" value="TDP96645.1"/>
    <property type="molecule type" value="Genomic_DNA"/>
</dbReference>
<evidence type="ECO:0000313" key="2">
    <source>
        <dbReference type="EMBL" id="TDP96645.1"/>
    </source>
</evidence>